<keyword evidence="2" id="KW-1133">Transmembrane helix</keyword>
<feature type="transmembrane region" description="Helical" evidence="2">
    <location>
        <begin position="177"/>
        <end position="198"/>
    </location>
</feature>
<dbReference type="CDD" id="cd00093">
    <property type="entry name" value="HTH_XRE"/>
    <property type="match status" value="1"/>
</dbReference>
<feature type="transmembrane region" description="Helical" evidence="2">
    <location>
        <begin position="140"/>
        <end position="165"/>
    </location>
</feature>
<sequence>MDMAERIQHLRKTKGLSQEELADTMNVSRQAVSKWESGQSTPDLEKIIMLSEFFEVTTDYILKGIETVKDKDQQTKEILSKILYISSTAFVAIGLYSAFSGWYAEQMLEDVWGSMIIQAVGIAGYFIGKTLSKEKAPFYVDWLNLMGISFMPISMLIGYLSLLALNQGQIAPYPIGTAHTLLFGLVLFAVGVISFIFIKNRNKLSVR</sequence>
<dbReference type="PROSITE" id="PS50943">
    <property type="entry name" value="HTH_CROC1"/>
    <property type="match status" value="1"/>
</dbReference>
<dbReference type="SMART" id="SM00530">
    <property type="entry name" value="HTH_XRE"/>
    <property type="match status" value="1"/>
</dbReference>
<evidence type="ECO:0000256" key="1">
    <source>
        <dbReference type="ARBA" id="ARBA00023125"/>
    </source>
</evidence>
<reference evidence="4 5" key="2">
    <citation type="submission" date="2024-03" db="EMBL/GenBank/DDBJ databases">
        <title>The Genome Sequence of Enterococcus sp. DIV1094.</title>
        <authorList>
            <consortium name="The Broad Institute Genomics Platform"/>
            <consortium name="The Broad Institute Microbial Omics Core"/>
            <consortium name="The Broad Institute Genomic Center for Infectious Diseases"/>
            <person name="Earl A."/>
            <person name="Manson A."/>
            <person name="Gilmore M."/>
            <person name="Schwartman J."/>
            <person name="Shea T."/>
            <person name="Abouelleil A."/>
            <person name="Cao P."/>
            <person name="Chapman S."/>
            <person name="Cusick C."/>
            <person name="Young S."/>
            <person name="Neafsey D."/>
            <person name="Nusbaum C."/>
            <person name="Birren B."/>
        </authorList>
    </citation>
    <scope>NUCLEOTIDE SEQUENCE [LARGE SCALE GENOMIC DNA]</scope>
    <source>
        <strain evidence="4 5">DIV1094</strain>
    </source>
</reference>
<gene>
    <name evidence="4" type="ORF">DOK79_001352</name>
</gene>
<dbReference type="RefSeq" id="WP_206854519.1">
    <property type="nucleotide sequence ID" value="NZ_CP147250.1"/>
</dbReference>
<evidence type="ECO:0000313" key="4">
    <source>
        <dbReference type="EMBL" id="WYJ79799.1"/>
    </source>
</evidence>
<dbReference type="Proteomes" id="UP000664360">
    <property type="component" value="Chromosome"/>
</dbReference>
<keyword evidence="1" id="KW-0238">DNA-binding</keyword>
<evidence type="ECO:0000259" key="3">
    <source>
        <dbReference type="PROSITE" id="PS50943"/>
    </source>
</evidence>
<name>A0ABZ2SVN8_9ENTE</name>
<evidence type="ECO:0000256" key="2">
    <source>
        <dbReference type="SAM" id="Phobius"/>
    </source>
</evidence>
<protein>
    <recommendedName>
        <fullName evidence="3">HTH cro/C1-type domain-containing protein</fullName>
    </recommendedName>
</protein>
<dbReference type="InterPro" id="IPR010982">
    <property type="entry name" value="Lambda_DNA-bd_dom_sf"/>
</dbReference>
<reference evidence="4 5" key="1">
    <citation type="submission" date="2021-03" db="EMBL/GenBank/DDBJ databases">
        <authorList>
            <person name="Gilmore M.S."/>
            <person name="Schwartzman J."/>
            <person name="Van Tyne D."/>
            <person name="Martin M."/>
            <person name="Earl A.M."/>
            <person name="Manson A.L."/>
            <person name="Straub T."/>
            <person name="Salamzade R."/>
            <person name="Saavedra J."/>
            <person name="Lebreton F."/>
            <person name="Prichula J."/>
            <person name="Schaufler K."/>
            <person name="Gaca A."/>
            <person name="Sgardioli B."/>
            <person name="Wagenaar J."/>
            <person name="Strong T."/>
        </authorList>
    </citation>
    <scope>NUCLEOTIDE SEQUENCE [LARGE SCALE GENOMIC DNA]</scope>
    <source>
        <strain evidence="4 5">DIV1094</strain>
    </source>
</reference>
<keyword evidence="2" id="KW-0812">Transmembrane</keyword>
<evidence type="ECO:0000313" key="5">
    <source>
        <dbReference type="Proteomes" id="UP000664360"/>
    </source>
</evidence>
<organism evidence="4 5">
    <name type="scientific">Candidatus Enterococcus mangumiae</name>
    <dbReference type="NCBI Taxonomy" id="2230878"/>
    <lineage>
        <taxon>Bacteria</taxon>
        <taxon>Bacillati</taxon>
        <taxon>Bacillota</taxon>
        <taxon>Bacilli</taxon>
        <taxon>Lactobacillales</taxon>
        <taxon>Enterococcaceae</taxon>
        <taxon>Enterococcus</taxon>
    </lineage>
</organism>
<dbReference type="InterPro" id="IPR001387">
    <property type="entry name" value="Cro/C1-type_HTH"/>
</dbReference>
<dbReference type="SUPFAM" id="SSF47413">
    <property type="entry name" value="lambda repressor-like DNA-binding domains"/>
    <property type="match status" value="1"/>
</dbReference>
<dbReference type="PANTHER" id="PTHR46558">
    <property type="entry name" value="TRACRIPTIONAL REGULATORY PROTEIN-RELATED-RELATED"/>
    <property type="match status" value="1"/>
</dbReference>
<proteinExistence type="predicted"/>
<dbReference type="PANTHER" id="PTHR46558:SF13">
    <property type="entry name" value="HTH-TYPE TRANSCRIPTIONAL REGULATOR IMMR"/>
    <property type="match status" value="1"/>
</dbReference>
<feature type="domain" description="HTH cro/C1-type" evidence="3">
    <location>
        <begin position="7"/>
        <end position="61"/>
    </location>
</feature>
<feature type="transmembrane region" description="Helical" evidence="2">
    <location>
        <begin position="111"/>
        <end position="128"/>
    </location>
</feature>
<accession>A0ABZ2SVN8</accession>
<dbReference type="EMBL" id="CP147250">
    <property type="protein sequence ID" value="WYJ79799.1"/>
    <property type="molecule type" value="Genomic_DNA"/>
</dbReference>
<keyword evidence="5" id="KW-1185">Reference proteome</keyword>
<dbReference type="Pfam" id="PF01381">
    <property type="entry name" value="HTH_3"/>
    <property type="match status" value="1"/>
</dbReference>
<dbReference type="Gene3D" id="1.10.260.40">
    <property type="entry name" value="lambda repressor-like DNA-binding domains"/>
    <property type="match status" value="1"/>
</dbReference>
<keyword evidence="2" id="KW-0472">Membrane</keyword>
<feature type="transmembrane region" description="Helical" evidence="2">
    <location>
        <begin position="78"/>
        <end position="99"/>
    </location>
</feature>